<reference evidence="1 2" key="1">
    <citation type="journal article" date="2013" name="PLoS Genet.">
        <title>The genome and development-dependent transcriptomes of Pyronema confluens: a window into fungal evolution.</title>
        <authorList>
            <person name="Traeger S."/>
            <person name="Altegoer F."/>
            <person name="Freitag M."/>
            <person name="Gabaldon T."/>
            <person name="Kempken F."/>
            <person name="Kumar A."/>
            <person name="Marcet-Houben M."/>
            <person name="Poggeler S."/>
            <person name="Stajich J.E."/>
            <person name="Nowrousian M."/>
        </authorList>
    </citation>
    <scope>NUCLEOTIDE SEQUENCE [LARGE SCALE GENOMIC DNA]</scope>
    <source>
        <strain evidence="2">CBS 100304</strain>
        <tissue evidence="1">Vegetative mycelium</tissue>
    </source>
</reference>
<evidence type="ECO:0000313" key="2">
    <source>
        <dbReference type="Proteomes" id="UP000018144"/>
    </source>
</evidence>
<protein>
    <submittedName>
        <fullName evidence="1">Uncharacterized protein</fullName>
    </submittedName>
</protein>
<accession>U4L1D6</accession>
<proteinExistence type="predicted"/>
<dbReference type="AlphaFoldDB" id="U4L1D6"/>
<keyword evidence="2" id="KW-1185">Reference proteome</keyword>
<dbReference type="Proteomes" id="UP000018144">
    <property type="component" value="Unassembled WGS sequence"/>
</dbReference>
<gene>
    <name evidence="1" type="ORF">PCON_08814</name>
</gene>
<name>U4L1D6_PYROM</name>
<sequence length="48" mass="5830">MSRCKCMPRIVAERDFDTEIQRTARRTHGMFRNWQKYKRGMLIKPTGK</sequence>
<organism evidence="1 2">
    <name type="scientific">Pyronema omphalodes (strain CBS 100304)</name>
    <name type="common">Pyronema confluens</name>
    <dbReference type="NCBI Taxonomy" id="1076935"/>
    <lineage>
        <taxon>Eukaryota</taxon>
        <taxon>Fungi</taxon>
        <taxon>Dikarya</taxon>
        <taxon>Ascomycota</taxon>
        <taxon>Pezizomycotina</taxon>
        <taxon>Pezizomycetes</taxon>
        <taxon>Pezizales</taxon>
        <taxon>Pyronemataceae</taxon>
        <taxon>Pyronema</taxon>
    </lineage>
</organism>
<evidence type="ECO:0000313" key="1">
    <source>
        <dbReference type="EMBL" id="CCX09221.1"/>
    </source>
</evidence>
<dbReference type="EMBL" id="HF935444">
    <property type="protein sequence ID" value="CCX09221.1"/>
    <property type="molecule type" value="Genomic_DNA"/>
</dbReference>